<evidence type="ECO:0000313" key="4">
    <source>
        <dbReference type="Proteomes" id="UP001420932"/>
    </source>
</evidence>
<gene>
    <name evidence="3" type="ORF">Syun_027265</name>
</gene>
<dbReference type="Pfam" id="PF01693">
    <property type="entry name" value="Cauli_VI"/>
    <property type="match status" value="1"/>
</dbReference>
<dbReference type="EMBL" id="JBBNAF010000012">
    <property type="protein sequence ID" value="KAK9092354.1"/>
    <property type="molecule type" value="Genomic_DNA"/>
</dbReference>
<evidence type="ECO:0000259" key="2">
    <source>
        <dbReference type="Pfam" id="PF01693"/>
    </source>
</evidence>
<dbReference type="Gene3D" id="3.40.970.10">
    <property type="entry name" value="Ribonuclease H1, N-terminal domain"/>
    <property type="match status" value="1"/>
</dbReference>
<evidence type="ECO:0000313" key="3">
    <source>
        <dbReference type="EMBL" id="KAK9092354.1"/>
    </source>
</evidence>
<dbReference type="SUPFAM" id="SSF55658">
    <property type="entry name" value="L9 N-domain-like"/>
    <property type="match status" value="1"/>
</dbReference>
<name>A0AAP0HMN0_9MAGN</name>
<feature type="compositionally biased region" description="Basic and acidic residues" evidence="1">
    <location>
        <begin position="10"/>
        <end position="28"/>
    </location>
</feature>
<reference evidence="3 4" key="1">
    <citation type="submission" date="2024-01" db="EMBL/GenBank/DDBJ databases">
        <title>Genome assemblies of Stephania.</title>
        <authorList>
            <person name="Yang L."/>
        </authorList>
    </citation>
    <scope>NUCLEOTIDE SEQUENCE [LARGE SCALE GENOMIC DNA]</scope>
    <source>
        <strain evidence="3">YNDBR</strain>
        <tissue evidence="3">Leaf</tissue>
    </source>
</reference>
<sequence length="158" mass="18908">MNPNSSPPLSRKEDDRPSAEIEQRETREGTPCSMQDMRSNWKWYTVFRGWDPGVYGTLYECYKQGIKFDGFYYVHFDTKEEAIAHFDRYNHAATIAREVHNQLTQEEALAKLDEIPHHRYHRECGLKSCTRRKEYLYHDHHLLTRNPVYNIFLHNMLA</sequence>
<keyword evidence="4" id="KW-1185">Reference proteome</keyword>
<dbReference type="InterPro" id="IPR009027">
    <property type="entry name" value="Ribosomal_bL9/RNase_H1_N"/>
</dbReference>
<feature type="domain" description="Ribonuclease H1 N-terminal" evidence="2">
    <location>
        <begin position="42"/>
        <end position="83"/>
    </location>
</feature>
<dbReference type="InterPro" id="IPR037056">
    <property type="entry name" value="RNase_H1_N_sf"/>
</dbReference>
<accession>A0AAP0HMN0</accession>
<feature type="region of interest" description="Disordered" evidence="1">
    <location>
        <begin position="1"/>
        <end position="33"/>
    </location>
</feature>
<protein>
    <recommendedName>
        <fullName evidence="2">Ribonuclease H1 N-terminal domain-containing protein</fullName>
    </recommendedName>
</protein>
<organism evidence="3 4">
    <name type="scientific">Stephania yunnanensis</name>
    <dbReference type="NCBI Taxonomy" id="152371"/>
    <lineage>
        <taxon>Eukaryota</taxon>
        <taxon>Viridiplantae</taxon>
        <taxon>Streptophyta</taxon>
        <taxon>Embryophyta</taxon>
        <taxon>Tracheophyta</taxon>
        <taxon>Spermatophyta</taxon>
        <taxon>Magnoliopsida</taxon>
        <taxon>Ranunculales</taxon>
        <taxon>Menispermaceae</taxon>
        <taxon>Menispermoideae</taxon>
        <taxon>Cissampelideae</taxon>
        <taxon>Stephania</taxon>
    </lineage>
</organism>
<dbReference type="AlphaFoldDB" id="A0AAP0HMN0"/>
<comment type="caution">
    <text evidence="3">The sequence shown here is derived from an EMBL/GenBank/DDBJ whole genome shotgun (WGS) entry which is preliminary data.</text>
</comment>
<proteinExistence type="predicted"/>
<evidence type="ECO:0000256" key="1">
    <source>
        <dbReference type="SAM" id="MobiDB-lite"/>
    </source>
</evidence>
<dbReference type="Proteomes" id="UP001420932">
    <property type="component" value="Unassembled WGS sequence"/>
</dbReference>
<dbReference type="InterPro" id="IPR011320">
    <property type="entry name" value="RNase_H1_N"/>
</dbReference>